<gene>
    <name evidence="2" type="ORF">GCM10009745_84190</name>
</gene>
<reference evidence="3" key="1">
    <citation type="journal article" date="2019" name="Int. J. Syst. Evol. Microbiol.">
        <title>The Global Catalogue of Microorganisms (GCM) 10K type strain sequencing project: providing services to taxonomists for standard genome sequencing and annotation.</title>
        <authorList>
            <consortium name="The Broad Institute Genomics Platform"/>
            <consortium name="The Broad Institute Genome Sequencing Center for Infectious Disease"/>
            <person name="Wu L."/>
            <person name="Ma J."/>
        </authorList>
    </citation>
    <scope>NUCLEOTIDE SEQUENCE [LARGE SCALE GENOMIC DNA]</scope>
    <source>
        <strain evidence="3">JCM 14307</strain>
    </source>
</reference>
<sequence length="320" mass="35488">MLISMNKMLRRICTARGGWFSRQDAMAAGYSPSELQLRVRQGRWLRLSRDVYVEAADWPSDEIPWDRARRRHLVEIRAVVARLGPDVVVSHQSAAVLHGLPLWGLDLSRVHVTRPSRRTRSERTVVVHRSALDDGETTLTDGIRVTTVSRSVAETAAASSYEIGVVLADAALHQGLVSTDELVTTADRFPQWAGSPAARAAARFADALSESVGESRTRVLIANAGMPKPRLQVVIRERNGVFVARVDILVGEELVVEFDGEHKYGGSADAVLAEKWREDRIRARGYRVARVGWSDLDQPTRTANRLWSALNDGRRQVTGA</sequence>
<organism evidence="2 3">
    <name type="scientific">Kribbella yunnanensis</name>
    <dbReference type="NCBI Taxonomy" id="190194"/>
    <lineage>
        <taxon>Bacteria</taxon>
        <taxon>Bacillati</taxon>
        <taxon>Actinomycetota</taxon>
        <taxon>Actinomycetes</taxon>
        <taxon>Propionibacteriales</taxon>
        <taxon>Kribbellaceae</taxon>
        <taxon>Kribbella</taxon>
    </lineage>
</organism>
<proteinExistence type="predicted"/>
<dbReference type="Proteomes" id="UP001500280">
    <property type="component" value="Unassembled WGS sequence"/>
</dbReference>
<evidence type="ECO:0000313" key="2">
    <source>
        <dbReference type="EMBL" id="GAA1722251.1"/>
    </source>
</evidence>
<evidence type="ECO:0000259" key="1">
    <source>
        <dbReference type="Pfam" id="PF13338"/>
    </source>
</evidence>
<name>A0ABN2JC26_9ACTN</name>
<feature type="domain" description="AbiEi antitoxin N-terminal" evidence="1">
    <location>
        <begin position="16"/>
        <end position="53"/>
    </location>
</feature>
<dbReference type="Pfam" id="PF13338">
    <property type="entry name" value="AbiEi_4"/>
    <property type="match status" value="1"/>
</dbReference>
<comment type="caution">
    <text evidence="2">The sequence shown here is derived from an EMBL/GenBank/DDBJ whole genome shotgun (WGS) entry which is preliminary data.</text>
</comment>
<evidence type="ECO:0000313" key="3">
    <source>
        <dbReference type="Proteomes" id="UP001500280"/>
    </source>
</evidence>
<accession>A0ABN2JC26</accession>
<keyword evidence="3" id="KW-1185">Reference proteome</keyword>
<dbReference type="EMBL" id="BAAANF010000042">
    <property type="protein sequence ID" value="GAA1722251.1"/>
    <property type="molecule type" value="Genomic_DNA"/>
</dbReference>
<dbReference type="InterPro" id="IPR025159">
    <property type="entry name" value="AbiEi_N"/>
</dbReference>
<protein>
    <submittedName>
        <fullName evidence="2">CTP synthase</fullName>
    </submittedName>
</protein>